<evidence type="ECO:0000313" key="3">
    <source>
        <dbReference type="Proteomes" id="UP000585258"/>
    </source>
</evidence>
<comment type="caution">
    <text evidence="2">The sequence shown here is derived from an EMBL/GenBank/DDBJ whole genome shotgun (WGS) entry which is preliminary data.</text>
</comment>
<dbReference type="InterPro" id="IPR012454">
    <property type="entry name" value="DUF1659"/>
</dbReference>
<dbReference type="Pfam" id="PF07872">
    <property type="entry name" value="DUF1659"/>
    <property type="match status" value="1"/>
</dbReference>
<dbReference type="AlphaFoldDB" id="A0A7X0VSC8"/>
<accession>A0A7X0VSC8</accession>
<evidence type="ECO:0000259" key="1">
    <source>
        <dbReference type="Pfam" id="PF07872"/>
    </source>
</evidence>
<protein>
    <submittedName>
        <fullName evidence="2">DUF1659 domain-containing protein</fullName>
    </submittedName>
</protein>
<feature type="domain" description="DUF1659" evidence="1">
    <location>
        <begin position="2"/>
        <end position="71"/>
    </location>
</feature>
<reference evidence="2 3" key="1">
    <citation type="submission" date="2020-08" db="EMBL/GenBank/DDBJ databases">
        <title>Clostridia isolated from Swiss meat.</title>
        <authorList>
            <person name="Wambui J."/>
            <person name="Stevens M.J.A."/>
            <person name="Stephan R."/>
        </authorList>
    </citation>
    <scope>NUCLEOTIDE SEQUENCE [LARGE SCALE GENOMIC DNA]</scope>
    <source>
        <strain evidence="2 3">CM001</strain>
    </source>
</reference>
<gene>
    <name evidence="2" type="ORF">H7E68_12755</name>
</gene>
<dbReference type="EMBL" id="JACKWY010000007">
    <property type="protein sequence ID" value="MBB6715575.1"/>
    <property type="molecule type" value="Genomic_DNA"/>
</dbReference>
<dbReference type="RefSeq" id="WP_185164797.1">
    <property type="nucleotide sequence ID" value="NZ_JACKWY010000007.1"/>
</dbReference>
<organism evidence="2 3">
    <name type="scientific">Clostridium gasigenes</name>
    <dbReference type="NCBI Taxonomy" id="94869"/>
    <lineage>
        <taxon>Bacteria</taxon>
        <taxon>Bacillati</taxon>
        <taxon>Bacillota</taxon>
        <taxon>Clostridia</taxon>
        <taxon>Eubacteriales</taxon>
        <taxon>Clostridiaceae</taxon>
        <taxon>Clostridium</taxon>
    </lineage>
</organism>
<dbReference type="Proteomes" id="UP000585258">
    <property type="component" value="Unassembled WGS sequence"/>
</dbReference>
<evidence type="ECO:0000313" key="2">
    <source>
        <dbReference type="EMBL" id="MBB6715575.1"/>
    </source>
</evidence>
<sequence length="73" mass="8090">MAVNSVLMDTAVVVKYKVGVDTKGNEIFRNQRANELNLLATEETLMDLGDIIGDFISYPISQVTKETVTLLSR</sequence>
<name>A0A7X0VSC8_9CLOT</name>
<proteinExistence type="predicted"/>